<evidence type="ECO:0000313" key="4">
    <source>
        <dbReference type="Proteomes" id="UP001332503"/>
    </source>
</evidence>
<dbReference type="EC" id="2.3.1.-" evidence="1"/>
<keyword evidence="4" id="KW-1185">Reference proteome</keyword>
<gene>
    <name evidence="3" type="ORF">LABF125_04320</name>
    <name evidence="2" type="ORF">LABF186_03650</name>
</gene>
<sequence length="157" mass="17043">MAQEFNTIPETESDKQEAKAREILGSAGKNLVIHSDWKFDNGKNIHVGDNFLANYNWTVLDVGKVTIGDNVWIGPNTDIYTVNHPVTAMGRRDHLAKVLPVTIGNDVWLCGKVTVCPGVTIGNNVVVAAGSVVIHDIPDNVIVAGNPARMVKKVDFE</sequence>
<evidence type="ECO:0000256" key="1">
    <source>
        <dbReference type="RuleBase" id="RU367021"/>
    </source>
</evidence>
<keyword evidence="1" id="KW-0012">Acyltransferase</keyword>
<dbReference type="CDD" id="cd03357">
    <property type="entry name" value="LbH_MAT_GAT"/>
    <property type="match status" value="1"/>
</dbReference>
<reference evidence="2" key="1">
    <citation type="submission" date="2023-06" db="EMBL/GenBank/DDBJ databases">
        <authorList>
            <person name="Tohno M."/>
            <person name="Tanizawa Y."/>
        </authorList>
    </citation>
    <scope>NUCLEOTIDE SEQUENCE</scope>
    <source>
        <strain evidence="3">BF125</strain>
        <strain evidence="2">BF186</strain>
    </source>
</reference>
<dbReference type="AlphaFoldDB" id="A0ABD0C1U9"/>
<dbReference type="Pfam" id="PF00132">
    <property type="entry name" value="Hexapep"/>
    <property type="match status" value="1"/>
</dbReference>
<proteinExistence type="inferred from homology"/>
<dbReference type="EMBL" id="BTFR01000008">
    <property type="protein sequence ID" value="GMM15299.1"/>
    <property type="molecule type" value="Genomic_DNA"/>
</dbReference>
<dbReference type="Gene3D" id="2.160.10.10">
    <property type="entry name" value="Hexapeptide repeat proteins"/>
    <property type="match status" value="1"/>
</dbReference>
<dbReference type="Proteomes" id="UP001346800">
    <property type="component" value="Unassembled WGS sequence"/>
</dbReference>
<accession>A0ABD0C1U9</accession>
<dbReference type="EMBL" id="BTFQ01000017">
    <property type="protein sequence ID" value="GMM13251.1"/>
    <property type="molecule type" value="Genomic_DNA"/>
</dbReference>
<comment type="caution">
    <text evidence="2">The sequence shown here is derived from an EMBL/GenBank/DDBJ whole genome shotgun (WGS) entry which is preliminary data.</text>
</comment>
<name>A0ABD0C1U9_LACAM</name>
<dbReference type="InterPro" id="IPR011004">
    <property type="entry name" value="Trimer_LpxA-like_sf"/>
</dbReference>
<evidence type="ECO:0000313" key="5">
    <source>
        <dbReference type="Proteomes" id="UP001346800"/>
    </source>
</evidence>
<evidence type="ECO:0000313" key="3">
    <source>
        <dbReference type="EMBL" id="GMM15299.1"/>
    </source>
</evidence>
<dbReference type="PANTHER" id="PTHR43017:SF1">
    <property type="entry name" value="ACETYLTRANSFERASE YJL218W-RELATED"/>
    <property type="match status" value="1"/>
</dbReference>
<organism evidence="2 5">
    <name type="scientific">Lactobacillus amylovorus subsp. animalium</name>
    <dbReference type="NCBI Taxonomy" id="3378536"/>
    <lineage>
        <taxon>Bacteria</taxon>
        <taxon>Bacillati</taxon>
        <taxon>Bacillota</taxon>
        <taxon>Bacilli</taxon>
        <taxon>Lactobacillales</taxon>
        <taxon>Lactobacillaceae</taxon>
        <taxon>Lactobacillus</taxon>
    </lineage>
</organism>
<dbReference type="Proteomes" id="UP001332503">
    <property type="component" value="Unassembled WGS sequence"/>
</dbReference>
<keyword evidence="1" id="KW-0808">Transferase</keyword>
<dbReference type="InterPro" id="IPR039369">
    <property type="entry name" value="LacA-like"/>
</dbReference>
<dbReference type="GO" id="GO:0016407">
    <property type="term" value="F:acetyltransferase activity"/>
    <property type="evidence" value="ECO:0007669"/>
    <property type="project" value="UniProtKB-UniRule"/>
</dbReference>
<protein>
    <recommendedName>
        <fullName evidence="1">Acetyltransferase</fullName>
        <ecNumber evidence="1">2.3.1.-</ecNumber>
    </recommendedName>
</protein>
<dbReference type="RefSeq" id="WP_338187274.1">
    <property type="nucleotide sequence ID" value="NZ_BTFQ01000017.1"/>
</dbReference>
<comment type="similarity">
    <text evidence="1">Belongs to the transferase hexapeptide repeat family.</text>
</comment>
<dbReference type="InterPro" id="IPR001451">
    <property type="entry name" value="Hexapep"/>
</dbReference>
<dbReference type="SUPFAM" id="SSF51161">
    <property type="entry name" value="Trimeric LpxA-like enzymes"/>
    <property type="match status" value="1"/>
</dbReference>
<dbReference type="PANTHER" id="PTHR43017">
    <property type="entry name" value="GALACTOSIDE O-ACETYLTRANSFERASE"/>
    <property type="match status" value="1"/>
</dbReference>
<evidence type="ECO:0000313" key="2">
    <source>
        <dbReference type="EMBL" id="GMM13251.1"/>
    </source>
</evidence>
<reference evidence="4 5" key="2">
    <citation type="journal article" date="2024" name="Int. J. Syst. Evol. Microbiol.">
        <title>Proposal of Lactobacillus amylovorus subsp. animalis subsp. nov. and an emended description of Lactobacillus amylovorus.</title>
        <authorList>
            <person name="Yamane K."/>
            <person name="Tanizawa Y."/>
            <person name="Kobayashi H."/>
            <person name="Kamizono T."/>
            <person name="Kojima Y."/>
            <person name="Takagi H."/>
            <person name="Tohno M."/>
        </authorList>
    </citation>
    <scope>NUCLEOTIDE SEQUENCE [LARGE SCALE GENOMIC DNA]</scope>
    <source>
        <strain evidence="3 4">BF125</strain>
        <strain evidence="2 5">BF186</strain>
    </source>
</reference>